<reference evidence="1" key="1">
    <citation type="submission" date="2024-09" db="EMBL/GenBank/DDBJ databases">
        <title>Draft Genome Sequences of Neofusicoccum parvum.</title>
        <authorList>
            <person name="Ashida A."/>
            <person name="Camagna M."/>
            <person name="Tanaka A."/>
            <person name="Takemoto D."/>
        </authorList>
    </citation>
    <scope>NUCLEOTIDE SEQUENCE</scope>
    <source>
        <strain evidence="1">PPO83</strain>
    </source>
</reference>
<comment type="caution">
    <text evidence="1">The sequence shown here is derived from an EMBL/GenBank/DDBJ whole genome shotgun (WGS) entry which is preliminary data.</text>
</comment>
<keyword evidence="2" id="KW-1185">Reference proteome</keyword>
<organism evidence="1 2">
    <name type="scientific">Neofusicoccum parvum</name>
    <dbReference type="NCBI Taxonomy" id="310453"/>
    <lineage>
        <taxon>Eukaryota</taxon>
        <taxon>Fungi</taxon>
        <taxon>Dikarya</taxon>
        <taxon>Ascomycota</taxon>
        <taxon>Pezizomycotina</taxon>
        <taxon>Dothideomycetes</taxon>
        <taxon>Dothideomycetes incertae sedis</taxon>
        <taxon>Botryosphaeriales</taxon>
        <taxon>Botryosphaeriaceae</taxon>
        <taxon>Neofusicoccum</taxon>
    </lineage>
</organism>
<dbReference type="EMBL" id="BSXG01000194">
    <property type="protein sequence ID" value="GME52948.1"/>
    <property type="molecule type" value="Genomic_DNA"/>
</dbReference>
<evidence type="ECO:0000313" key="2">
    <source>
        <dbReference type="Proteomes" id="UP001165186"/>
    </source>
</evidence>
<sequence length="512" mass="58104">MENHFPETFPLGEASSPLPTIIGTIVVLAFAYIGYSSFASAKTYPNIPLVIGKGGIEEARQNFRTQSIKYLDAALKQVNDVCQVWTDGGLKILMPTKYINEIRNDKRLSFLEVVRNENLAHHRSFAPSYMPMRGNLVTDAIRTKLTQSLGKVTDGLSEETDFALKNLFSPSKDWVTTKPFYPIAVDFVSQLSARVFLGDKVCRDPEWIRVSGEYTTTVFLAIQCLRKYPKFLQPIMYHLGLVPEIKALDKLEEKATKIIEKEIARQDALGDGNVESTSLKWFADVAKQKKISEYNPVFAQLAITIAAIHTTSMALTNVLFDLIAHPDLIDELRQEIIAVIGTDGWKKTSLSNLRLMDSVLKESQRLNPPDAFSMRRKAMEDVKLSSGVVIPKGAMVVFPPRILRDPELYPNPDAYDGRRWYRFRQEPGNETKFQYVQTTAEMHGFGHGEHACPGRFFASNELKIALCHMLMKYDWEYADVKERPKTITQVEMIIPDPTVRLRYKSREPEVAI</sequence>
<evidence type="ECO:0000313" key="1">
    <source>
        <dbReference type="EMBL" id="GME52948.1"/>
    </source>
</evidence>
<proteinExistence type="predicted"/>
<protein>
    <submittedName>
        <fullName evidence="1">Cytochrome P450</fullName>
    </submittedName>
</protein>
<name>A0ACB5SQA3_9PEZI</name>
<accession>A0ACB5SQA3</accession>
<dbReference type="Proteomes" id="UP001165186">
    <property type="component" value="Unassembled WGS sequence"/>
</dbReference>
<gene>
    <name evidence="1" type="primary">g6366</name>
    <name evidence="1" type="ORF">NpPPO83_00006366</name>
</gene>